<dbReference type="GO" id="GO:0046394">
    <property type="term" value="P:carboxylic acid biosynthetic process"/>
    <property type="evidence" value="ECO:0007669"/>
    <property type="project" value="UniProtKB-ARBA"/>
</dbReference>
<dbReference type="PANTHER" id="PTHR42743">
    <property type="entry name" value="AMINO-ACID AMINOTRANSFERASE"/>
    <property type="match status" value="1"/>
</dbReference>
<organism evidence="4">
    <name type="scientific">hydrothermal vent metagenome</name>
    <dbReference type="NCBI Taxonomy" id="652676"/>
    <lineage>
        <taxon>unclassified sequences</taxon>
        <taxon>metagenomes</taxon>
        <taxon>ecological metagenomes</taxon>
    </lineage>
</organism>
<dbReference type="Gene3D" id="3.30.470.10">
    <property type="match status" value="1"/>
</dbReference>
<sequence length="291" mass="32275">MSKVYLNGEYMALDQAKVSVLDRGFLFADGVYEVIPAYGGHLLRMEEHLQRLQNSLDAIRLQNPLKNQQWRDIIQSLLSDVENEVTGSDKSVYLQVTRGAAPIRNHGFPQQIKQTVFIMVNELGVVNKEDLRSGVSAITLDDIRWKACNIKSISLLGNILLRQQAHDNNAAEAILINQGMVTEGAASNVFAVINNVLVTAPIGPQLLPGITRDLIVELGAKNNIAVEEREYTEEELLSASEIWFSSSTKEILPVVELNGKPVANGRPGPMWEKMIDLYQANKENLRNGSAK</sequence>
<evidence type="ECO:0000256" key="3">
    <source>
        <dbReference type="ARBA" id="ARBA00022898"/>
    </source>
</evidence>
<gene>
    <name evidence="4" type="ORF">MNBD_GAMMA10-1191</name>
</gene>
<dbReference type="EMBL" id="UOFJ01000129">
    <property type="protein sequence ID" value="VAW64381.1"/>
    <property type="molecule type" value="Genomic_DNA"/>
</dbReference>
<dbReference type="PROSITE" id="PS00770">
    <property type="entry name" value="AA_TRANSFER_CLASS_4"/>
    <property type="match status" value="1"/>
</dbReference>
<dbReference type="GO" id="GO:0008652">
    <property type="term" value="P:amino acid biosynthetic process"/>
    <property type="evidence" value="ECO:0007669"/>
    <property type="project" value="UniProtKB-ARBA"/>
</dbReference>
<evidence type="ECO:0000256" key="1">
    <source>
        <dbReference type="ARBA" id="ARBA00001933"/>
    </source>
</evidence>
<comment type="cofactor">
    <cofactor evidence="1">
        <name>pyridoxal 5'-phosphate</name>
        <dbReference type="ChEBI" id="CHEBI:597326"/>
    </cofactor>
</comment>
<dbReference type="InterPro" id="IPR050571">
    <property type="entry name" value="Class-IV_PLP-Dep_Aminotrnsfr"/>
</dbReference>
<dbReference type="GO" id="GO:0047810">
    <property type="term" value="F:D-alanine-2-oxoglutarate aminotransferase activity"/>
    <property type="evidence" value="ECO:0007669"/>
    <property type="project" value="UniProtKB-EC"/>
</dbReference>
<dbReference type="InterPro" id="IPR036038">
    <property type="entry name" value="Aminotransferase-like"/>
</dbReference>
<name>A0A3B0X9E3_9ZZZZ</name>
<accession>A0A3B0X9E3</accession>
<dbReference type="GO" id="GO:0005829">
    <property type="term" value="C:cytosol"/>
    <property type="evidence" value="ECO:0007669"/>
    <property type="project" value="TreeGrafter"/>
</dbReference>
<dbReference type="AlphaFoldDB" id="A0A3B0X9E3"/>
<dbReference type="EC" id="2.6.1.21" evidence="4"/>
<dbReference type="FunFam" id="3.20.10.10:FF:000002">
    <property type="entry name" value="D-alanine aminotransferase"/>
    <property type="match status" value="1"/>
</dbReference>
<dbReference type="InterPro" id="IPR043132">
    <property type="entry name" value="BCAT-like_C"/>
</dbReference>
<dbReference type="InterPro" id="IPR001544">
    <property type="entry name" value="Aminotrans_IV"/>
</dbReference>
<dbReference type="PANTHER" id="PTHR42743:SF10">
    <property type="entry name" value="D-ALANINE AMINOTRANSFERASE"/>
    <property type="match status" value="1"/>
</dbReference>
<dbReference type="InterPro" id="IPR018300">
    <property type="entry name" value="Aminotrans_IV_CS"/>
</dbReference>
<evidence type="ECO:0000313" key="4">
    <source>
        <dbReference type="EMBL" id="VAW64381.1"/>
    </source>
</evidence>
<protein>
    <submittedName>
        <fullName evidence="4">D-alanine aminotransferase</fullName>
        <ecNumber evidence="4">2.6.1.21</ecNumber>
    </submittedName>
</protein>
<keyword evidence="4" id="KW-0808">Transferase</keyword>
<keyword evidence="4" id="KW-0032">Aminotransferase</keyword>
<dbReference type="SUPFAM" id="SSF56752">
    <property type="entry name" value="D-aminoacid aminotransferase-like PLP-dependent enzymes"/>
    <property type="match status" value="1"/>
</dbReference>
<proteinExistence type="inferred from homology"/>
<dbReference type="InterPro" id="IPR043131">
    <property type="entry name" value="BCAT-like_N"/>
</dbReference>
<keyword evidence="3" id="KW-0663">Pyridoxal phosphate</keyword>
<evidence type="ECO:0000256" key="2">
    <source>
        <dbReference type="ARBA" id="ARBA00009320"/>
    </source>
</evidence>
<dbReference type="CDD" id="cd01558">
    <property type="entry name" value="D-AAT_like"/>
    <property type="match status" value="1"/>
</dbReference>
<reference evidence="4" key="1">
    <citation type="submission" date="2018-06" db="EMBL/GenBank/DDBJ databases">
        <authorList>
            <person name="Zhirakovskaya E."/>
        </authorList>
    </citation>
    <scope>NUCLEOTIDE SEQUENCE</scope>
</reference>
<dbReference type="Gene3D" id="3.20.10.10">
    <property type="entry name" value="D-amino Acid Aminotransferase, subunit A, domain 2"/>
    <property type="match status" value="1"/>
</dbReference>
<comment type="similarity">
    <text evidence="2">Belongs to the class-IV pyridoxal-phosphate-dependent aminotransferase family.</text>
</comment>
<dbReference type="Pfam" id="PF01063">
    <property type="entry name" value="Aminotran_4"/>
    <property type="match status" value="1"/>
</dbReference>